<evidence type="ECO:0000256" key="1">
    <source>
        <dbReference type="SAM" id="Phobius"/>
    </source>
</evidence>
<comment type="caution">
    <text evidence="2">The sequence shown here is derived from an EMBL/GenBank/DDBJ whole genome shotgun (WGS) entry which is preliminary data.</text>
</comment>
<keyword evidence="1" id="KW-0812">Transmembrane</keyword>
<keyword evidence="1" id="KW-0472">Membrane</keyword>
<proteinExistence type="predicted"/>
<feature type="transmembrane region" description="Helical" evidence="1">
    <location>
        <begin position="157"/>
        <end position="186"/>
    </location>
</feature>
<protein>
    <submittedName>
        <fullName evidence="2">Uncharacterized protein</fullName>
    </submittedName>
</protein>
<keyword evidence="1" id="KW-1133">Transmembrane helix</keyword>
<name>A0A6G0QDM0_9STRA</name>
<gene>
    <name evidence="2" type="ORF">PF008_g27876</name>
</gene>
<accession>A0A6G0QDM0</accession>
<dbReference type="Proteomes" id="UP000486351">
    <property type="component" value="Unassembled WGS sequence"/>
</dbReference>
<organism evidence="2 3">
    <name type="scientific">Phytophthora fragariae</name>
    <dbReference type="NCBI Taxonomy" id="53985"/>
    <lineage>
        <taxon>Eukaryota</taxon>
        <taxon>Sar</taxon>
        <taxon>Stramenopiles</taxon>
        <taxon>Oomycota</taxon>
        <taxon>Peronosporomycetes</taxon>
        <taxon>Peronosporales</taxon>
        <taxon>Peronosporaceae</taxon>
        <taxon>Phytophthora</taxon>
    </lineage>
</organism>
<dbReference type="EMBL" id="QXFY01003866">
    <property type="protein sequence ID" value="KAE9281491.1"/>
    <property type="molecule type" value="Genomic_DNA"/>
</dbReference>
<evidence type="ECO:0000313" key="3">
    <source>
        <dbReference type="Proteomes" id="UP000486351"/>
    </source>
</evidence>
<evidence type="ECO:0000313" key="2">
    <source>
        <dbReference type="EMBL" id="KAE9281491.1"/>
    </source>
</evidence>
<sequence>MKTLEMALTGVKHCHSGAIISTMYSSTNKLTLDTKQLWPHHRVLNPVCADLANRAMRMILAIGPGGRPFRFVIPFAASRGGPYLVGGDPTAETGICGPGVAGGGGELAAAVCGPVFVGGGGELAAAGGPVLVGGGGELAAAAGLCGPVLPAAGANSLLLLFSAALALSAAAAANLLLLLVSAALVLPAASANLVLGGSGLVVDGGKTAVAADRVALVSAGDRQGRLVMIYLIHDYLSLNVVLRS</sequence>
<reference evidence="2 3" key="1">
    <citation type="submission" date="2018-09" db="EMBL/GenBank/DDBJ databases">
        <title>Genomic investigation of the strawberry pathogen Phytophthora fragariae indicates pathogenicity is determined by transcriptional variation in three key races.</title>
        <authorList>
            <person name="Adams T.M."/>
            <person name="Armitage A.D."/>
            <person name="Sobczyk M.K."/>
            <person name="Bates H.J."/>
            <person name="Dunwell J.M."/>
            <person name="Nellist C.F."/>
            <person name="Harrison R.J."/>
        </authorList>
    </citation>
    <scope>NUCLEOTIDE SEQUENCE [LARGE SCALE GENOMIC DNA]</scope>
    <source>
        <strain evidence="2 3">NOV-77</strain>
    </source>
</reference>
<dbReference type="AlphaFoldDB" id="A0A6G0QDM0"/>